<dbReference type="PANTHER" id="PTHR11662">
    <property type="entry name" value="SOLUTE CARRIER FAMILY 17"/>
    <property type="match status" value="1"/>
</dbReference>
<evidence type="ECO:0000256" key="5">
    <source>
        <dbReference type="SAM" id="Phobius"/>
    </source>
</evidence>
<reference evidence="7" key="1">
    <citation type="submission" date="2017-02" db="UniProtKB">
        <authorList>
            <consortium name="WormBaseParasite"/>
        </authorList>
    </citation>
    <scope>IDENTIFICATION</scope>
</reference>
<sequence length="215" mass="23542">MPFIAQLIMRNVMGILSDQLKKRKLLEPTAACKIFQVTGATSCLHLRVLLDMNISPLFLYMTTITCKIEFIGNLVQAFSLLMLAFFMDCNKRTLAITLLILQGAAGACILPGAMTSCLSIAPSFTGTIISLALFSGKLGSTISPSVIAFLKKNGTSQKWMKIFVSSALLLISSAIFFLLFGSAEQQSWDYEKIAVLNQKTDDKVVGNDDEPRLDE</sequence>
<dbReference type="Gene3D" id="1.20.1250.20">
    <property type="entry name" value="MFS general substrate transporter like domains"/>
    <property type="match status" value="1"/>
</dbReference>
<feature type="transmembrane region" description="Helical" evidence="5">
    <location>
        <begin position="70"/>
        <end position="87"/>
    </location>
</feature>
<dbReference type="Proteomes" id="UP000050640">
    <property type="component" value="Unplaced"/>
</dbReference>
<accession>A0A0R3RM25</accession>
<feature type="transmembrane region" description="Helical" evidence="5">
    <location>
        <begin position="127"/>
        <end position="150"/>
    </location>
</feature>
<dbReference type="InterPro" id="IPR036259">
    <property type="entry name" value="MFS_trans_sf"/>
</dbReference>
<evidence type="ECO:0000313" key="7">
    <source>
        <dbReference type="WBParaSite" id="EEL_0000253401-mRNA-1"/>
    </source>
</evidence>
<dbReference type="WBParaSite" id="EEL_0000253401-mRNA-1">
    <property type="protein sequence ID" value="EEL_0000253401-mRNA-1"/>
    <property type="gene ID" value="EEL_0000253401"/>
</dbReference>
<keyword evidence="4 5" id="KW-0472">Membrane</keyword>
<dbReference type="STRING" id="1147741.A0A0R3RM25"/>
<organism evidence="6 7">
    <name type="scientific">Elaeophora elaphi</name>
    <dbReference type="NCBI Taxonomy" id="1147741"/>
    <lineage>
        <taxon>Eukaryota</taxon>
        <taxon>Metazoa</taxon>
        <taxon>Ecdysozoa</taxon>
        <taxon>Nematoda</taxon>
        <taxon>Chromadorea</taxon>
        <taxon>Rhabditida</taxon>
        <taxon>Spirurina</taxon>
        <taxon>Spiruromorpha</taxon>
        <taxon>Filarioidea</taxon>
        <taxon>Onchocercidae</taxon>
        <taxon>Elaeophora</taxon>
    </lineage>
</organism>
<evidence type="ECO:0000256" key="2">
    <source>
        <dbReference type="ARBA" id="ARBA00022692"/>
    </source>
</evidence>
<dbReference type="SUPFAM" id="SSF103473">
    <property type="entry name" value="MFS general substrate transporter"/>
    <property type="match status" value="1"/>
</dbReference>
<dbReference type="AlphaFoldDB" id="A0A0R3RM25"/>
<evidence type="ECO:0000256" key="3">
    <source>
        <dbReference type="ARBA" id="ARBA00022989"/>
    </source>
</evidence>
<protein>
    <submittedName>
        <fullName evidence="7">MFS domain-containing protein</fullName>
    </submittedName>
</protein>
<feature type="transmembrane region" description="Helical" evidence="5">
    <location>
        <begin position="162"/>
        <end position="180"/>
    </location>
</feature>
<dbReference type="InterPro" id="IPR050382">
    <property type="entry name" value="MFS_Na/Anion_cotransporter"/>
</dbReference>
<keyword evidence="3 5" id="KW-1133">Transmembrane helix</keyword>
<feature type="transmembrane region" description="Helical" evidence="5">
    <location>
        <begin position="94"/>
        <end position="121"/>
    </location>
</feature>
<evidence type="ECO:0000256" key="1">
    <source>
        <dbReference type="ARBA" id="ARBA00004141"/>
    </source>
</evidence>
<evidence type="ECO:0000256" key="4">
    <source>
        <dbReference type="ARBA" id="ARBA00023136"/>
    </source>
</evidence>
<evidence type="ECO:0000313" key="6">
    <source>
        <dbReference type="Proteomes" id="UP000050640"/>
    </source>
</evidence>
<dbReference type="GO" id="GO:0022857">
    <property type="term" value="F:transmembrane transporter activity"/>
    <property type="evidence" value="ECO:0007669"/>
    <property type="project" value="TreeGrafter"/>
</dbReference>
<dbReference type="GO" id="GO:0016020">
    <property type="term" value="C:membrane"/>
    <property type="evidence" value="ECO:0007669"/>
    <property type="project" value="UniProtKB-SubCell"/>
</dbReference>
<proteinExistence type="predicted"/>
<dbReference type="PANTHER" id="PTHR11662:SF405">
    <property type="entry name" value="PROTEIN CBG12249"/>
    <property type="match status" value="1"/>
</dbReference>
<dbReference type="GO" id="GO:0006820">
    <property type="term" value="P:monoatomic anion transport"/>
    <property type="evidence" value="ECO:0007669"/>
    <property type="project" value="TreeGrafter"/>
</dbReference>
<name>A0A0R3RM25_9BILA</name>
<keyword evidence="2 5" id="KW-0812">Transmembrane</keyword>
<comment type="subcellular location">
    <subcellularLocation>
        <location evidence="1">Membrane</location>
        <topology evidence="1">Multi-pass membrane protein</topology>
    </subcellularLocation>
</comment>
<keyword evidence="6" id="KW-1185">Reference proteome</keyword>